<dbReference type="Gene3D" id="2.40.100.10">
    <property type="entry name" value="Cyclophilin-like"/>
    <property type="match status" value="1"/>
</dbReference>
<evidence type="ECO:0000256" key="2">
    <source>
        <dbReference type="ARBA" id="ARBA00022801"/>
    </source>
</evidence>
<dbReference type="SUPFAM" id="SSF50891">
    <property type="entry name" value="Cyclophilin-like"/>
    <property type="match status" value="1"/>
</dbReference>
<dbReference type="InterPro" id="IPR029000">
    <property type="entry name" value="Cyclophilin-like_dom_sf"/>
</dbReference>
<dbReference type="InterPro" id="IPR010016">
    <property type="entry name" value="PxpB"/>
</dbReference>
<dbReference type="GO" id="GO:0017168">
    <property type="term" value="F:5-oxoprolinase (ATP-hydrolyzing) activity"/>
    <property type="evidence" value="ECO:0007669"/>
    <property type="project" value="UniProtKB-EC"/>
</dbReference>
<evidence type="ECO:0000313" key="6">
    <source>
        <dbReference type="Proteomes" id="UP000451565"/>
    </source>
</evidence>
<evidence type="ECO:0000256" key="1">
    <source>
        <dbReference type="ARBA" id="ARBA00022741"/>
    </source>
</evidence>
<sequence length="224" mass="23629">MTPHSPAERHKPQIDALGEGALLFNAGAHATMACQQRLWAIAAQAASWPYVRDVVPGMNNLTILFDPLAADADDLTGKLIRAWDAATVKTKAGRLIDIPVIYGGAHGPDLAAVAAHTGLAASEVVKRHTAAEYIVYFLGFQPGFAYLGGLDPTLATPRHSEPRLMVPAGSVGIGGSQTAIYPAASPGGWQLIGHTDLRLFDPTSNPPTLLQPGDRVRFVAAEIL</sequence>
<dbReference type="RefSeq" id="WP_153234105.1">
    <property type="nucleotide sequence ID" value="NZ_WINI01000003.1"/>
</dbReference>
<proteinExistence type="predicted"/>
<dbReference type="EC" id="3.5.2.9" evidence="5"/>
<comment type="caution">
    <text evidence="5">The sequence shown here is derived from an EMBL/GenBank/DDBJ whole genome shotgun (WGS) entry which is preliminary data.</text>
</comment>
<evidence type="ECO:0000259" key="4">
    <source>
        <dbReference type="SMART" id="SM00796"/>
    </source>
</evidence>
<dbReference type="SMART" id="SM00796">
    <property type="entry name" value="AHS1"/>
    <property type="match status" value="1"/>
</dbReference>
<dbReference type="InterPro" id="IPR003833">
    <property type="entry name" value="CT_C_D"/>
</dbReference>
<keyword evidence="1" id="KW-0547">Nucleotide-binding</keyword>
<dbReference type="NCBIfam" id="TIGR00370">
    <property type="entry name" value="5-oxoprolinase subunit PxpB"/>
    <property type="match status" value="1"/>
</dbReference>
<evidence type="ECO:0000313" key="5">
    <source>
        <dbReference type="EMBL" id="MQR00520.1"/>
    </source>
</evidence>
<gene>
    <name evidence="5" type="primary">pxpB</name>
    <name evidence="5" type="ORF">GEV47_07475</name>
</gene>
<accession>A0A843YNH7</accession>
<feature type="domain" description="Carboxyltransferase" evidence="4">
    <location>
        <begin position="12"/>
        <end position="210"/>
    </location>
</feature>
<dbReference type="GO" id="GO:0005524">
    <property type="term" value="F:ATP binding"/>
    <property type="evidence" value="ECO:0007669"/>
    <property type="project" value="UniProtKB-KW"/>
</dbReference>
<name>A0A843YNH7_9BURK</name>
<dbReference type="AlphaFoldDB" id="A0A843YNH7"/>
<dbReference type="OrthoDB" id="9778567at2"/>
<dbReference type="EMBL" id="WINI01000003">
    <property type="protein sequence ID" value="MQR00520.1"/>
    <property type="molecule type" value="Genomic_DNA"/>
</dbReference>
<protein>
    <submittedName>
        <fullName evidence="5">5-oxoprolinase subunit PxpB</fullName>
        <ecNumber evidence="5">3.5.2.9</ecNumber>
    </submittedName>
</protein>
<organism evidence="5 6">
    <name type="scientific">Glaciimonas soli</name>
    <dbReference type="NCBI Taxonomy" id="2590999"/>
    <lineage>
        <taxon>Bacteria</taxon>
        <taxon>Pseudomonadati</taxon>
        <taxon>Pseudomonadota</taxon>
        <taxon>Betaproteobacteria</taxon>
        <taxon>Burkholderiales</taxon>
        <taxon>Oxalobacteraceae</taxon>
        <taxon>Glaciimonas</taxon>
    </lineage>
</organism>
<dbReference type="Proteomes" id="UP000451565">
    <property type="component" value="Unassembled WGS sequence"/>
</dbReference>
<dbReference type="SUPFAM" id="SSF160467">
    <property type="entry name" value="PH0987 N-terminal domain-like"/>
    <property type="match status" value="1"/>
</dbReference>
<keyword evidence="2 5" id="KW-0378">Hydrolase</keyword>
<evidence type="ECO:0000256" key="3">
    <source>
        <dbReference type="ARBA" id="ARBA00022840"/>
    </source>
</evidence>
<dbReference type="Pfam" id="PF02682">
    <property type="entry name" value="CT_C_D"/>
    <property type="match status" value="1"/>
</dbReference>
<keyword evidence="3" id="KW-0067">ATP-binding</keyword>
<dbReference type="Gene3D" id="3.30.1360.40">
    <property type="match status" value="1"/>
</dbReference>
<dbReference type="PANTHER" id="PTHR34698:SF2">
    <property type="entry name" value="5-OXOPROLINASE SUBUNIT B"/>
    <property type="match status" value="1"/>
</dbReference>
<reference evidence="5 6" key="1">
    <citation type="submission" date="2019-10" db="EMBL/GenBank/DDBJ databases">
        <title>Glaciimonas soli sp. nov., a psychrophilic bacterium isolated from the forest soil of a high elevation mountain in Taiwan.</title>
        <authorList>
            <person name="Wang L.-T."/>
            <person name="Shieh W.Y."/>
        </authorList>
    </citation>
    <scope>NUCLEOTIDE SEQUENCE [LARGE SCALE GENOMIC DNA]</scope>
    <source>
        <strain evidence="5 6">GS1</strain>
    </source>
</reference>
<keyword evidence="6" id="KW-1185">Reference proteome</keyword>
<dbReference type="PANTHER" id="PTHR34698">
    <property type="entry name" value="5-OXOPROLINASE SUBUNIT B"/>
    <property type="match status" value="1"/>
</dbReference>